<comment type="caution">
    <text evidence="1">The sequence shown here is derived from an EMBL/GenBank/DDBJ whole genome shotgun (WGS) entry which is preliminary data.</text>
</comment>
<keyword evidence="2" id="KW-1185">Reference proteome</keyword>
<evidence type="ECO:0000313" key="2">
    <source>
        <dbReference type="Proteomes" id="UP000542742"/>
    </source>
</evidence>
<sequence>MEDILRALSRIVQVFVVVALTAACSDPPPIPIPSAAVPATPAASPAASSGGASTGPAGRNAVSAALLTPAELGDGYSVNPAMAGNNPATGMNTSLLNCAEATEDTGAVSAHQVYQGGAVGPFVVETITVTEPARAAALMDRLRTVKKNCHQFDGQMAGGITMKVTIDDLTLARVGDDTVSYRMTATVPGAGAALYAHLVTARAGNLVVLLSLMQMTSPDVAVTEKMMQAAVAKARAGLS</sequence>
<reference evidence="1 2" key="1">
    <citation type="submission" date="2020-08" db="EMBL/GenBank/DDBJ databases">
        <title>Sequencing the genomes of 1000 actinobacteria strains.</title>
        <authorList>
            <person name="Klenk H.-P."/>
        </authorList>
    </citation>
    <scope>NUCLEOTIDE SEQUENCE [LARGE SCALE GENOMIC DNA]</scope>
    <source>
        <strain evidence="1 2">DSM 45518</strain>
    </source>
</reference>
<accession>A0A7W7CK52</accession>
<evidence type="ECO:0008006" key="3">
    <source>
        <dbReference type="Google" id="ProtNLM"/>
    </source>
</evidence>
<gene>
    <name evidence="1" type="ORF">BKA14_000146</name>
</gene>
<evidence type="ECO:0000313" key="1">
    <source>
        <dbReference type="EMBL" id="MBB4689998.1"/>
    </source>
</evidence>
<organism evidence="1 2">
    <name type="scientific">Paractinoplanes abujensis</name>
    <dbReference type="NCBI Taxonomy" id="882441"/>
    <lineage>
        <taxon>Bacteria</taxon>
        <taxon>Bacillati</taxon>
        <taxon>Actinomycetota</taxon>
        <taxon>Actinomycetes</taxon>
        <taxon>Micromonosporales</taxon>
        <taxon>Micromonosporaceae</taxon>
        <taxon>Paractinoplanes</taxon>
    </lineage>
</organism>
<dbReference type="PROSITE" id="PS51257">
    <property type="entry name" value="PROKAR_LIPOPROTEIN"/>
    <property type="match status" value="1"/>
</dbReference>
<dbReference type="Proteomes" id="UP000542742">
    <property type="component" value="Unassembled WGS sequence"/>
</dbReference>
<protein>
    <recommendedName>
        <fullName evidence="3">PknH-like protein</fullName>
    </recommendedName>
</protein>
<dbReference type="AlphaFoldDB" id="A0A7W7CK52"/>
<proteinExistence type="predicted"/>
<dbReference type="EMBL" id="JACHMF010000001">
    <property type="protein sequence ID" value="MBB4689998.1"/>
    <property type="molecule type" value="Genomic_DNA"/>
</dbReference>
<name>A0A7W7CK52_9ACTN</name>
<dbReference type="RefSeq" id="WP_184949022.1">
    <property type="nucleotide sequence ID" value="NZ_BOMC01000040.1"/>
</dbReference>